<evidence type="ECO:0000313" key="1">
    <source>
        <dbReference type="EMBL" id="QCE03641.1"/>
    </source>
</evidence>
<organism evidence="1 2">
    <name type="scientific">Vigna unguiculata</name>
    <name type="common">Cowpea</name>
    <dbReference type="NCBI Taxonomy" id="3917"/>
    <lineage>
        <taxon>Eukaryota</taxon>
        <taxon>Viridiplantae</taxon>
        <taxon>Streptophyta</taxon>
        <taxon>Embryophyta</taxon>
        <taxon>Tracheophyta</taxon>
        <taxon>Spermatophyta</taxon>
        <taxon>Magnoliopsida</taxon>
        <taxon>eudicotyledons</taxon>
        <taxon>Gunneridae</taxon>
        <taxon>Pentapetalae</taxon>
        <taxon>rosids</taxon>
        <taxon>fabids</taxon>
        <taxon>Fabales</taxon>
        <taxon>Fabaceae</taxon>
        <taxon>Papilionoideae</taxon>
        <taxon>50 kb inversion clade</taxon>
        <taxon>NPAAA clade</taxon>
        <taxon>indigoferoid/millettioid clade</taxon>
        <taxon>Phaseoleae</taxon>
        <taxon>Vigna</taxon>
    </lineage>
</organism>
<dbReference type="AlphaFoldDB" id="A0A4D6MSM6"/>
<keyword evidence="2" id="KW-1185">Reference proteome</keyword>
<name>A0A4D6MSM6_VIGUN</name>
<sequence>MRGHDNCLFRLDLVLLGRLCRRGCDDLLEKRMMKDMLKKQMDIVAAEEVPSPPNRHDKWNMACTKAGEQMTSEKSMMISKRILFVGGVPHFMAIGRVYPGGSTMHTVPMLDYLVRMVVEDIRDATSLVQMPIGEV</sequence>
<evidence type="ECO:0000313" key="2">
    <source>
        <dbReference type="Proteomes" id="UP000501690"/>
    </source>
</evidence>
<dbReference type="Proteomes" id="UP000501690">
    <property type="component" value="Linkage Group LG8"/>
</dbReference>
<accession>A0A4D6MSM6</accession>
<gene>
    <name evidence="1" type="ORF">DEO72_LG8g1666</name>
</gene>
<proteinExistence type="predicted"/>
<protein>
    <submittedName>
        <fullName evidence="1">Uncharacterized protein</fullName>
    </submittedName>
</protein>
<dbReference type="EMBL" id="CP039352">
    <property type="protein sequence ID" value="QCE03641.1"/>
    <property type="molecule type" value="Genomic_DNA"/>
</dbReference>
<reference evidence="1 2" key="1">
    <citation type="submission" date="2019-04" db="EMBL/GenBank/DDBJ databases">
        <title>An improved genome assembly and genetic linkage map for asparagus bean, Vigna unguiculata ssp. sesquipedialis.</title>
        <authorList>
            <person name="Xia Q."/>
            <person name="Zhang R."/>
            <person name="Dong Y."/>
        </authorList>
    </citation>
    <scope>NUCLEOTIDE SEQUENCE [LARGE SCALE GENOMIC DNA]</scope>
    <source>
        <tissue evidence="1">Leaf</tissue>
    </source>
</reference>